<dbReference type="GO" id="GO:0006508">
    <property type="term" value="P:proteolysis"/>
    <property type="evidence" value="ECO:0007669"/>
    <property type="project" value="UniProtKB-KW"/>
</dbReference>
<dbReference type="InterPro" id="IPR003675">
    <property type="entry name" value="Rce1/LyrA-like_dom"/>
</dbReference>
<dbReference type="GO" id="GO:0008233">
    <property type="term" value="F:peptidase activity"/>
    <property type="evidence" value="ECO:0007669"/>
    <property type="project" value="UniProtKB-KW"/>
</dbReference>
<proteinExistence type="predicted"/>
<feature type="transmembrane region" description="Helical" evidence="1">
    <location>
        <begin position="167"/>
        <end position="186"/>
    </location>
</feature>
<name>A0ABQ4K744_9BACI</name>
<dbReference type="EMBL" id="BOQT01000007">
    <property type="protein sequence ID" value="GIN21017.1"/>
    <property type="molecule type" value="Genomic_DNA"/>
</dbReference>
<keyword evidence="4" id="KW-1185">Reference proteome</keyword>
<feature type="transmembrane region" description="Helical" evidence="1">
    <location>
        <begin position="91"/>
        <end position="108"/>
    </location>
</feature>
<keyword evidence="3" id="KW-0378">Hydrolase</keyword>
<evidence type="ECO:0000259" key="2">
    <source>
        <dbReference type="Pfam" id="PF02517"/>
    </source>
</evidence>
<dbReference type="Pfam" id="PF02517">
    <property type="entry name" value="Rce1-like"/>
    <property type="match status" value="1"/>
</dbReference>
<keyword evidence="3" id="KW-0645">Protease</keyword>
<sequence length="195" mass="22635">MRQNRQAELIKQMTPRELTAHLYLTQLILLLVSLIAGAIFFDVDDILSRFKFDSKWVFWGIVNGIVVVGIDILLMNIMPKKFYDDGGINNKIFKAMPVWQIPIVAFVVGLTEELLFRGIVQTSIGLVAASILFAIIHFRYWTHWFLMVNVMILSFWMGIVYELADQKLWPVIAMHFTIDFLLGIYIKFGSFRKEL</sequence>
<organism evidence="3 4">
    <name type="scientific">Siminovitchia fordii</name>
    <dbReference type="NCBI Taxonomy" id="254759"/>
    <lineage>
        <taxon>Bacteria</taxon>
        <taxon>Bacillati</taxon>
        <taxon>Bacillota</taxon>
        <taxon>Bacilli</taxon>
        <taxon>Bacillales</taxon>
        <taxon>Bacillaceae</taxon>
        <taxon>Siminovitchia</taxon>
    </lineage>
</organism>
<keyword evidence="1" id="KW-0812">Transmembrane</keyword>
<dbReference type="RefSeq" id="WP_018708920.1">
    <property type="nucleotide sequence ID" value="NZ_BOQT01000007.1"/>
</dbReference>
<accession>A0ABQ4K744</accession>
<feature type="transmembrane region" description="Helical" evidence="1">
    <location>
        <begin position="143"/>
        <end position="161"/>
    </location>
</feature>
<evidence type="ECO:0000256" key="1">
    <source>
        <dbReference type="SAM" id="Phobius"/>
    </source>
</evidence>
<evidence type="ECO:0000313" key="4">
    <source>
        <dbReference type="Proteomes" id="UP000680279"/>
    </source>
</evidence>
<feature type="domain" description="CAAX prenyl protease 2/Lysostaphin resistance protein A-like" evidence="2">
    <location>
        <begin position="96"/>
        <end position="181"/>
    </location>
</feature>
<keyword evidence="1" id="KW-0472">Membrane</keyword>
<gene>
    <name evidence="3" type="ORF">J1TS3_21510</name>
</gene>
<evidence type="ECO:0000313" key="3">
    <source>
        <dbReference type="EMBL" id="GIN21017.1"/>
    </source>
</evidence>
<comment type="caution">
    <text evidence="3">The sequence shown here is derived from an EMBL/GenBank/DDBJ whole genome shotgun (WGS) entry which is preliminary data.</text>
</comment>
<feature type="transmembrane region" description="Helical" evidence="1">
    <location>
        <begin position="56"/>
        <end position="79"/>
    </location>
</feature>
<feature type="transmembrane region" description="Helical" evidence="1">
    <location>
        <begin position="21"/>
        <end position="41"/>
    </location>
</feature>
<feature type="transmembrane region" description="Helical" evidence="1">
    <location>
        <begin position="114"/>
        <end position="136"/>
    </location>
</feature>
<keyword evidence="1" id="KW-1133">Transmembrane helix</keyword>
<protein>
    <submittedName>
        <fullName evidence="3">CAAX amino protease</fullName>
    </submittedName>
</protein>
<dbReference type="Proteomes" id="UP000680279">
    <property type="component" value="Unassembled WGS sequence"/>
</dbReference>
<reference evidence="3 4" key="1">
    <citation type="submission" date="2021-03" db="EMBL/GenBank/DDBJ databases">
        <title>Antimicrobial resistance genes in bacteria isolated from Japanese honey, and their potential for conferring macrolide and lincosamide resistance in the American foulbrood pathogen Paenibacillus larvae.</title>
        <authorList>
            <person name="Okamoto M."/>
            <person name="Kumagai M."/>
            <person name="Kanamori H."/>
            <person name="Takamatsu D."/>
        </authorList>
    </citation>
    <scope>NUCLEOTIDE SEQUENCE [LARGE SCALE GENOMIC DNA]</scope>
    <source>
        <strain evidence="3 4">J1TS3</strain>
    </source>
</reference>